<dbReference type="AlphaFoldDB" id="W0DUS0"/>
<dbReference type="EMBL" id="CP007030">
    <property type="protein sequence ID" value="AHF02345.1"/>
    <property type="molecule type" value="Genomic_DNA"/>
</dbReference>
<evidence type="ECO:0000313" key="2">
    <source>
        <dbReference type="Proteomes" id="UP000005380"/>
    </source>
</evidence>
<protein>
    <recommendedName>
        <fullName evidence="3">PIN domain-containing protein</fullName>
    </recommendedName>
</protein>
<dbReference type="RefSeq" id="WP_006460665.1">
    <property type="nucleotide sequence ID" value="NZ_CP007030.1"/>
</dbReference>
<reference evidence="1 2" key="1">
    <citation type="submission" date="2013-12" db="EMBL/GenBank/DDBJ databases">
        <authorList>
            <consortium name="DOE Joint Genome Institute"/>
            <person name="Kappler U."/>
            <person name="Huntemann M."/>
            <person name="Han J."/>
            <person name="Chen A."/>
            <person name="Kyrpides N."/>
            <person name="Mavromatis K."/>
            <person name="Markowitz V."/>
            <person name="Palaniappan K."/>
            <person name="Ivanova N."/>
            <person name="Schaumberg A."/>
            <person name="Pati A."/>
            <person name="Liolios K."/>
            <person name="Nordberg H.P."/>
            <person name="Cantor M.N."/>
            <person name="Hua S.X."/>
            <person name="Woyke T."/>
        </authorList>
    </citation>
    <scope>NUCLEOTIDE SEQUENCE [LARGE SCALE GENOMIC DNA]</scope>
    <source>
        <strain evidence="2">AL2</strain>
    </source>
</reference>
<organism evidence="1 2">
    <name type="scientific">Thiomicrospira aerophila AL3</name>
    <dbReference type="NCBI Taxonomy" id="717772"/>
    <lineage>
        <taxon>Bacteria</taxon>
        <taxon>Pseudomonadati</taxon>
        <taxon>Pseudomonadota</taxon>
        <taxon>Gammaproteobacteria</taxon>
        <taxon>Thiotrichales</taxon>
        <taxon>Piscirickettsiaceae</taxon>
        <taxon>Thiomicrospira</taxon>
    </lineage>
</organism>
<evidence type="ECO:0000313" key="1">
    <source>
        <dbReference type="EMBL" id="AHF02345.1"/>
    </source>
</evidence>
<dbReference type="KEGG" id="tao:THIAE_07895"/>
<evidence type="ECO:0008006" key="3">
    <source>
        <dbReference type="Google" id="ProtNLM"/>
    </source>
</evidence>
<sequence>MSAKAFLDTNILIYAFDQDQIKKQRAMHLIVATALGAKCDNLYSEDLQHGLVIDNQLQVINPFRRD</sequence>
<keyword evidence="2" id="KW-1185">Reference proteome</keyword>
<dbReference type="OrthoDB" id="9792015at2"/>
<name>W0DUS0_9GAMM</name>
<dbReference type="HOGENOM" id="CLU_2829918_0_0_6"/>
<gene>
    <name evidence="1" type="ORF">THIAE_07895</name>
</gene>
<dbReference type="STRING" id="717772.THIAE_07895"/>
<dbReference type="InParanoid" id="W0DUS0"/>
<proteinExistence type="predicted"/>
<dbReference type="Proteomes" id="UP000005380">
    <property type="component" value="Chromosome"/>
</dbReference>
<accession>W0DUS0</accession>